<dbReference type="AlphaFoldDB" id="A0A6C7EDM4"/>
<sequence length="187" mass="20710">MSASCSAGLLDAAFGEHSQILTPWPRAPRTKHRPLFDAAAVEEFVAQPPRLVDVDPADLYCTQNWVLRGHVSYYLSGEWEATGRTSADMHRRANRYPLVYVDARGRQIILAGHHRSMAARLEERPVRARVVGSSPAGRVVVTPTLEVDGPTLTAVEVEGLVAELASRGLADDECRERIRFTRLPVEE</sequence>
<evidence type="ECO:0008006" key="3">
    <source>
        <dbReference type="Google" id="ProtNLM"/>
    </source>
</evidence>
<dbReference type="KEGG" id="aym:YM304_40990"/>
<dbReference type="RefSeq" id="WP_015443660.1">
    <property type="nucleotide sequence ID" value="NC_020520.1"/>
</dbReference>
<evidence type="ECO:0000313" key="2">
    <source>
        <dbReference type="Proteomes" id="UP000011863"/>
    </source>
</evidence>
<reference evidence="1 2" key="1">
    <citation type="journal article" date="2013" name="Int. J. Syst. Evol. Microbiol.">
        <title>Ilumatobacter nonamiense sp. nov. and Ilumatobacter coccineum sp. nov., isolated from seashore sand.</title>
        <authorList>
            <person name="Matsumoto A."/>
            <person name="Kasai H."/>
            <person name="Matsuo Y."/>
            <person name="Shizuri Y."/>
            <person name="Ichikawa N."/>
            <person name="Fujita N."/>
            <person name="Omura S."/>
            <person name="Takahashi Y."/>
        </authorList>
    </citation>
    <scope>NUCLEOTIDE SEQUENCE [LARGE SCALE GENOMIC DNA]</scope>
    <source>
        <strain evidence="2">NBRC 103263 / KCTC 29153 / YM16-304</strain>
    </source>
</reference>
<protein>
    <recommendedName>
        <fullName evidence="3">ParB/Sulfiredoxin domain-containing protein</fullName>
    </recommendedName>
</protein>
<dbReference type="Proteomes" id="UP000011863">
    <property type="component" value="Chromosome"/>
</dbReference>
<proteinExistence type="predicted"/>
<accession>A0A6C7EDM4</accession>
<dbReference type="EMBL" id="AP012057">
    <property type="protein sequence ID" value="BAN04413.1"/>
    <property type="molecule type" value="Genomic_DNA"/>
</dbReference>
<name>A0A6C7EDM4_ILUCY</name>
<keyword evidence="2" id="KW-1185">Reference proteome</keyword>
<evidence type="ECO:0000313" key="1">
    <source>
        <dbReference type="EMBL" id="BAN04413.1"/>
    </source>
</evidence>
<gene>
    <name evidence="1" type="ORF">YM304_40990</name>
</gene>
<organism evidence="1 2">
    <name type="scientific">Ilumatobacter coccineus (strain NBRC 103263 / KCTC 29153 / YM16-304)</name>
    <dbReference type="NCBI Taxonomy" id="1313172"/>
    <lineage>
        <taxon>Bacteria</taxon>
        <taxon>Bacillati</taxon>
        <taxon>Actinomycetota</taxon>
        <taxon>Acidimicrobiia</taxon>
        <taxon>Acidimicrobiales</taxon>
        <taxon>Ilumatobacteraceae</taxon>
        <taxon>Ilumatobacter</taxon>
    </lineage>
</organism>